<gene>
    <name evidence="4" type="ORF">COA07_08995</name>
</gene>
<dbReference type="PANTHER" id="PTHR44591:SF25">
    <property type="entry name" value="CHEMOTAXIS TWO-COMPONENT RESPONSE REGULATOR"/>
    <property type="match status" value="1"/>
</dbReference>
<dbReference type="PANTHER" id="PTHR44591">
    <property type="entry name" value="STRESS RESPONSE REGULATOR PROTEIN 1"/>
    <property type="match status" value="1"/>
</dbReference>
<proteinExistence type="predicted"/>
<dbReference type="Gene3D" id="3.40.50.2300">
    <property type="match status" value="1"/>
</dbReference>
<dbReference type="RefSeq" id="WP_066708219.1">
    <property type="nucleotide sequence ID" value="NZ_JBHIWA010000057.1"/>
</dbReference>
<name>A0A2A4I9G1_9SPHN</name>
<evidence type="ECO:0000259" key="3">
    <source>
        <dbReference type="PROSITE" id="PS50110"/>
    </source>
</evidence>
<dbReference type="SUPFAM" id="SSF52172">
    <property type="entry name" value="CheY-like"/>
    <property type="match status" value="1"/>
</dbReference>
<keyword evidence="5" id="KW-1185">Reference proteome</keyword>
<evidence type="ECO:0000256" key="2">
    <source>
        <dbReference type="PROSITE-ProRule" id="PRU00169"/>
    </source>
</evidence>
<evidence type="ECO:0000256" key="1">
    <source>
        <dbReference type="ARBA" id="ARBA00022553"/>
    </source>
</evidence>
<protein>
    <submittedName>
        <fullName evidence="4">Response regulator</fullName>
    </submittedName>
</protein>
<dbReference type="SMART" id="SM00448">
    <property type="entry name" value="REC"/>
    <property type="match status" value="1"/>
</dbReference>
<dbReference type="AlphaFoldDB" id="A0A2A4I9G1"/>
<dbReference type="GO" id="GO:0000160">
    <property type="term" value="P:phosphorelay signal transduction system"/>
    <property type="evidence" value="ECO:0007669"/>
    <property type="project" value="InterPro"/>
</dbReference>
<reference evidence="4 5" key="1">
    <citation type="submission" date="2017-09" db="EMBL/GenBank/DDBJ databases">
        <title>Sphingomonas adhaesiva DSM 7418, whole genome shotgun sequence.</title>
        <authorList>
            <person name="Feng G."/>
            <person name="Zhu H."/>
        </authorList>
    </citation>
    <scope>NUCLEOTIDE SEQUENCE [LARGE SCALE GENOMIC DNA]</scope>
    <source>
        <strain evidence="4 5">DSM 7418</strain>
    </source>
</reference>
<accession>A0A2A4I9G1</accession>
<dbReference type="Proteomes" id="UP000218323">
    <property type="component" value="Unassembled WGS sequence"/>
</dbReference>
<dbReference type="InterPro" id="IPR050595">
    <property type="entry name" value="Bact_response_regulator"/>
</dbReference>
<sequence>MTIDPPLERRQAALVVEDDDGVRRSLQLLLHWRGYEVRSFASATALLAGADLDDAAVLIADFRLPDATGCDVRRALGDRGWTGRSVLITGYPSESLDAMARDSGFDAVLTKPLRQQALFSALR</sequence>
<dbReference type="PROSITE" id="PS50110">
    <property type="entry name" value="RESPONSE_REGULATORY"/>
    <property type="match status" value="1"/>
</dbReference>
<dbReference type="InterPro" id="IPR001789">
    <property type="entry name" value="Sig_transdc_resp-reg_receiver"/>
</dbReference>
<organism evidence="4 5">
    <name type="scientific">Sphingomonas adhaesiva</name>
    <dbReference type="NCBI Taxonomy" id="28212"/>
    <lineage>
        <taxon>Bacteria</taxon>
        <taxon>Pseudomonadati</taxon>
        <taxon>Pseudomonadota</taxon>
        <taxon>Alphaproteobacteria</taxon>
        <taxon>Sphingomonadales</taxon>
        <taxon>Sphingomonadaceae</taxon>
        <taxon>Sphingomonas</taxon>
    </lineage>
</organism>
<dbReference type="EMBL" id="NWVC01000003">
    <property type="protein sequence ID" value="PCG14634.1"/>
    <property type="molecule type" value="Genomic_DNA"/>
</dbReference>
<evidence type="ECO:0000313" key="4">
    <source>
        <dbReference type="EMBL" id="PCG14634.1"/>
    </source>
</evidence>
<evidence type="ECO:0000313" key="5">
    <source>
        <dbReference type="Proteomes" id="UP000218323"/>
    </source>
</evidence>
<dbReference type="InterPro" id="IPR011006">
    <property type="entry name" value="CheY-like_superfamily"/>
</dbReference>
<comment type="caution">
    <text evidence="4">The sequence shown here is derived from an EMBL/GenBank/DDBJ whole genome shotgun (WGS) entry which is preliminary data.</text>
</comment>
<dbReference type="Pfam" id="PF00072">
    <property type="entry name" value="Response_reg"/>
    <property type="match status" value="1"/>
</dbReference>
<feature type="domain" description="Response regulatory" evidence="3">
    <location>
        <begin position="12"/>
        <end position="123"/>
    </location>
</feature>
<feature type="modified residue" description="4-aspartylphosphate" evidence="2">
    <location>
        <position position="61"/>
    </location>
</feature>
<keyword evidence="1 2" id="KW-0597">Phosphoprotein</keyword>